<dbReference type="InterPro" id="IPR029068">
    <property type="entry name" value="Glyas_Bleomycin-R_OHBP_Dase"/>
</dbReference>
<dbReference type="Proteomes" id="UP000183410">
    <property type="component" value="Unassembled WGS sequence"/>
</dbReference>
<dbReference type="InterPro" id="IPR037523">
    <property type="entry name" value="VOC_core"/>
</dbReference>
<protein>
    <submittedName>
        <fullName evidence="2">Glyoxalase/Bleomycin resistance protein/Dioxygenase superfamily protein</fullName>
    </submittedName>
</protein>
<dbReference type="SUPFAM" id="SSF54593">
    <property type="entry name" value="Glyoxalase/Bleomycin resistance protein/Dihydroxybiphenyl dioxygenase"/>
    <property type="match status" value="1"/>
</dbReference>
<organism evidence="2 3">
    <name type="scientific">Paenibacillus algorifonticola</name>
    <dbReference type="NCBI Taxonomy" id="684063"/>
    <lineage>
        <taxon>Bacteria</taxon>
        <taxon>Bacillati</taxon>
        <taxon>Bacillota</taxon>
        <taxon>Bacilli</taxon>
        <taxon>Bacillales</taxon>
        <taxon>Paenibacillaceae</taxon>
        <taxon>Paenibacillus</taxon>
    </lineage>
</organism>
<reference evidence="3" key="1">
    <citation type="submission" date="2016-10" db="EMBL/GenBank/DDBJ databases">
        <authorList>
            <person name="Varghese N."/>
            <person name="Submissions S."/>
        </authorList>
    </citation>
    <scope>NUCLEOTIDE SEQUENCE [LARGE SCALE GENOMIC DNA]</scope>
    <source>
        <strain evidence="3">CGMCC 1.10223</strain>
    </source>
</reference>
<proteinExistence type="predicted"/>
<dbReference type="PROSITE" id="PS51819">
    <property type="entry name" value="VOC"/>
    <property type="match status" value="1"/>
</dbReference>
<gene>
    <name evidence="2" type="ORF">SAMN04487969_12564</name>
</gene>
<accession>A0A1I2HQJ8</accession>
<evidence type="ECO:0000313" key="3">
    <source>
        <dbReference type="Proteomes" id="UP000183410"/>
    </source>
</evidence>
<dbReference type="PANTHER" id="PTHR36503:SF1">
    <property type="entry name" value="BLR2520 PROTEIN"/>
    <property type="match status" value="1"/>
</dbReference>
<dbReference type="PANTHER" id="PTHR36503">
    <property type="entry name" value="BLR2520 PROTEIN"/>
    <property type="match status" value="1"/>
</dbReference>
<dbReference type="Pfam" id="PF00903">
    <property type="entry name" value="Glyoxalase"/>
    <property type="match status" value="1"/>
</dbReference>
<dbReference type="GO" id="GO:0051213">
    <property type="term" value="F:dioxygenase activity"/>
    <property type="evidence" value="ECO:0007669"/>
    <property type="project" value="UniProtKB-KW"/>
</dbReference>
<dbReference type="EMBL" id="FONN01000025">
    <property type="protein sequence ID" value="SFF31962.1"/>
    <property type="molecule type" value="Genomic_DNA"/>
</dbReference>
<evidence type="ECO:0000259" key="1">
    <source>
        <dbReference type="PROSITE" id="PS51819"/>
    </source>
</evidence>
<keyword evidence="2" id="KW-0223">Dioxygenase</keyword>
<dbReference type="InterPro" id="IPR004360">
    <property type="entry name" value="Glyas_Fos-R_dOase_dom"/>
</dbReference>
<keyword evidence="2" id="KW-0560">Oxidoreductase</keyword>
<evidence type="ECO:0000313" key="2">
    <source>
        <dbReference type="EMBL" id="SFF31962.1"/>
    </source>
</evidence>
<dbReference type="Gene3D" id="3.10.180.10">
    <property type="entry name" value="2,3-Dihydroxybiphenyl 1,2-Dioxygenase, domain 1"/>
    <property type="match status" value="1"/>
</dbReference>
<feature type="domain" description="VOC" evidence="1">
    <location>
        <begin position="28"/>
        <end position="153"/>
    </location>
</feature>
<dbReference type="AlphaFoldDB" id="A0A1I2HQJ8"/>
<sequence length="161" mass="17785">MYNNCGICKFKQNMQGKACRGAARMKVQLEGITVLSNDVSRLASFYREVLGFKTVVEEGHYAEFENSGVRLAICSKPLMADNTNDHPSFTEEHKGQAFELNFQCPSPEEVYALYDEFVSKGATAITAPQLKAWGHTTGFFADPEGNIHSIFAINPIEAGPQ</sequence>
<keyword evidence="3" id="KW-1185">Reference proteome</keyword>
<name>A0A1I2HQJ8_9BACL</name>